<sequence>ELNIGLKWPNDIYVNGSVKIGGLNKFDPQSINNAGCALNVGNSSPTTCINDLREFEHYKKKLPHLSYEKTFAIIFNEIEKVLNKVQTGDFDFLYNSYYKIVDKEGTEKKAKVTGIDEYGFLMVQLENGAVETVHPDGNSFDMLKGLILPKNF</sequence>
<dbReference type="InterPro" id="IPR045864">
    <property type="entry name" value="aa-tRNA-synth_II/BPL/LPL"/>
</dbReference>
<dbReference type="SUPFAM" id="SSF55681">
    <property type="entry name" value="Class II aaRS and biotin synthetases"/>
    <property type="match status" value="1"/>
</dbReference>
<dbReference type="GO" id="GO:0005737">
    <property type="term" value="C:cytoplasm"/>
    <property type="evidence" value="ECO:0007669"/>
    <property type="project" value="TreeGrafter"/>
</dbReference>
<dbReference type="STRING" id="36166.T1H5Y9"/>
<protein>
    <recommendedName>
        <fullName evidence="1">BPL/LPL catalytic domain-containing protein</fullName>
    </recommendedName>
</protein>
<dbReference type="PROSITE" id="PS51733">
    <property type="entry name" value="BPL_LPL_CATALYTIC"/>
    <property type="match status" value="1"/>
</dbReference>
<evidence type="ECO:0000313" key="2">
    <source>
        <dbReference type="EnsemblMetazoa" id="MESCA012122-PA"/>
    </source>
</evidence>
<dbReference type="Pfam" id="PF02237">
    <property type="entry name" value="BPL_C"/>
    <property type="match status" value="1"/>
</dbReference>
<reference evidence="2" key="2">
    <citation type="submission" date="2015-06" db="UniProtKB">
        <authorList>
            <consortium name="EnsemblMetazoa"/>
        </authorList>
    </citation>
    <scope>IDENTIFICATION</scope>
</reference>
<dbReference type="PANTHER" id="PTHR12835:SF5">
    <property type="entry name" value="BIOTIN--PROTEIN LIGASE"/>
    <property type="match status" value="1"/>
</dbReference>
<dbReference type="EnsemblMetazoa" id="MESCA012122-RA">
    <property type="protein sequence ID" value="MESCA012122-PA"/>
    <property type="gene ID" value="MESCA012122"/>
</dbReference>
<feature type="domain" description="BPL/LPL catalytic" evidence="1">
    <location>
        <begin position="1"/>
        <end position="86"/>
    </location>
</feature>
<name>T1H5Y9_MEGSC</name>
<proteinExistence type="predicted"/>
<dbReference type="InterPro" id="IPR004143">
    <property type="entry name" value="BPL_LPL_catalytic"/>
</dbReference>
<evidence type="ECO:0000313" key="3">
    <source>
        <dbReference type="Proteomes" id="UP000015102"/>
    </source>
</evidence>
<dbReference type="AlphaFoldDB" id="T1H5Y9"/>
<dbReference type="GO" id="GO:0004077">
    <property type="term" value="F:biotin--[biotin carboxyl-carrier protein] ligase activity"/>
    <property type="evidence" value="ECO:0007669"/>
    <property type="project" value="TreeGrafter"/>
</dbReference>
<reference evidence="3" key="1">
    <citation type="submission" date="2013-02" db="EMBL/GenBank/DDBJ databases">
        <authorList>
            <person name="Hughes D."/>
        </authorList>
    </citation>
    <scope>NUCLEOTIDE SEQUENCE</scope>
    <source>
        <strain>Durham</strain>
        <strain evidence="3">NC isolate 2 -- Noor lab</strain>
    </source>
</reference>
<organism evidence="2 3">
    <name type="scientific">Megaselia scalaris</name>
    <name type="common">Humpbacked fly</name>
    <name type="synonym">Phora scalaris</name>
    <dbReference type="NCBI Taxonomy" id="36166"/>
    <lineage>
        <taxon>Eukaryota</taxon>
        <taxon>Metazoa</taxon>
        <taxon>Ecdysozoa</taxon>
        <taxon>Arthropoda</taxon>
        <taxon>Hexapoda</taxon>
        <taxon>Insecta</taxon>
        <taxon>Pterygota</taxon>
        <taxon>Neoptera</taxon>
        <taxon>Endopterygota</taxon>
        <taxon>Diptera</taxon>
        <taxon>Brachycera</taxon>
        <taxon>Muscomorpha</taxon>
        <taxon>Platypezoidea</taxon>
        <taxon>Phoridae</taxon>
        <taxon>Megaseliini</taxon>
        <taxon>Megaselia</taxon>
    </lineage>
</organism>
<dbReference type="InterPro" id="IPR003142">
    <property type="entry name" value="BPL_C"/>
</dbReference>
<dbReference type="OMA" id="QEYYRHW"/>
<dbReference type="HOGENOM" id="CLU_051096_2_1_1"/>
<dbReference type="Proteomes" id="UP000015102">
    <property type="component" value="Unassembled WGS sequence"/>
</dbReference>
<keyword evidence="3" id="KW-1185">Reference proteome</keyword>
<accession>T1H5Y9</accession>
<dbReference type="Gene3D" id="3.30.930.10">
    <property type="entry name" value="Bira Bifunctional Protein, Domain 2"/>
    <property type="match status" value="1"/>
</dbReference>
<evidence type="ECO:0000259" key="1">
    <source>
        <dbReference type="PROSITE" id="PS51733"/>
    </source>
</evidence>
<dbReference type="PANTHER" id="PTHR12835">
    <property type="entry name" value="BIOTIN PROTEIN LIGASE"/>
    <property type="match status" value="1"/>
</dbReference>